<evidence type="ECO:0000313" key="2">
    <source>
        <dbReference type="EMBL" id="GIQ62754.1"/>
    </source>
</evidence>
<keyword evidence="1" id="KW-1133">Transmembrane helix</keyword>
<dbReference type="Proteomes" id="UP000680304">
    <property type="component" value="Unassembled WGS sequence"/>
</dbReference>
<comment type="caution">
    <text evidence="2">The sequence shown here is derived from an EMBL/GenBank/DDBJ whole genome shotgun (WGS) entry which is preliminary data.</text>
</comment>
<dbReference type="EMBL" id="BOVJ01000042">
    <property type="protein sequence ID" value="GIQ62754.1"/>
    <property type="molecule type" value="Genomic_DNA"/>
</dbReference>
<keyword evidence="1" id="KW-0472">Membrane</keyword>
<proteinExistence type="predicted"/>
<organism evidence="2 3">
    <name type="scientific">Paenibacillus cisolokensis</name>
    <dbReference type="NCBI Taxonomy" id="1658519"/>
    <lineage>
        <taxon>Bacteria</taxon>
        <taxon>Bacillati</taxon>
        <taxon>Bacillota</taxon>
        <taxon>Bacilli</taxon>
        <taxon>Bacillales</taxon>
        <taxon>Paenibacillaceae</taxon>
        <taxon>Paenibacillus</taxon>
    </lineage>
</organism>
<reference evidence="2 3" key="1">
    <citation type="submission" date="2021-04" db="EMBL/GenBank/DDBJ databases">
        <title>Draft genome sequence of Paenibacillus cisolokensis, LC2-13A.</title>
        <authorList>
            <person name="Uke A."/>
            <person name="Chhe C."/>
            <person name="Baramee S."/>
            <person name="Kosugi A."/>
        </authorList>
    </citation>
    <scope>NUCLEOTIDE SEQUENCE [LARGE SCALE GENOMIC DNA]</scope>
    <source>
        <strain evidence="2 3">LC2-13A</strain>
    </source>
</reference>
<keyword evidence="3" id="KW-1185">Reference proteome</keyword>
<protein>
    <submittedName>
        <fullName evidence="2">Uncharacterized protein</fullName>
    </submittedName>
</protein>
<gene>
    <name evidence="2" type="ORF">PACILC2_13220</name>
</gene>
<evidence type="ECO:0000313" key="3">
    <source>
        <dbReference type="Proteomes" id="UP000680304"/>
    </source>
</evidence>
<name>A0ABQ4N3H7_9BACL</name>
<evidence type="ECO:0000256" key="1">
    <source>
        <dbReference type="SAM" id="Phobius"/>
    </source>
</evidence>
<feature type="transmembrane region" description="Helical" evidence="1">
    <location>
        <begin position="6"/>
        <end position="24"/>
    </location>
</feature>
<sequence length="59" mass="6487">MSDTGVMIMALIFGLLIPALFIFMKAGIVVTKQEVIISLLPIFRKKIALKILKASNRLG</sequence>
<keyword evidence="1" id="KW-0812">Transmembrane</keyword>
<accession>A0ABQ4N3H7</accession>